<organism evidence="3 4">
    <name type="scientific">Streptomyces vastus</name>
    <dbReference type="NCBI Taxonomy" id="285451"/>
    <lineage>
        <taxon>Bacteria</taxon>
        <taxon>Bacillati</taxon>
        <taxon>Actinomycetota</taxon>
        <taxon>Actinomycetes</taxon>
        <taxon>Kitasatosporales</taxon>
        <taxon>Streptomycetaceae</taxon>
        <taxon>Streptomyces</taxon>
    </lineage>
</organism>
<evidence type="ECO:0000259" key="2">
    <source>
        <dbReference type="Pfam" id="PF13556"/>
    </source>
</evidence>
<dbReference type="Pfam" id="PF13556">
    <property type="entry name" value="HTH_30"/>
    <property type="match status" value="1"/>
</dbReference>
<dbReference type="InterPro" id="IPR025736">
    <property type="entry name" value="PucR_C-HTH_dom"/>
</dbReference>
<dbReference type="PANTHER" id="PTHR33744">
    <property type="entry name" value="CARBOHYDRATE DIACID REGULATOR"/>
    <property type="match status" value="1"/>
</dbReference>
<evidence type="ECO:0000256" key="1">
    <source>
        <dbReference type="SAM" id="MobiDB-lite"/>
    </source>
</evidence>
<reference evidence="3 4" key="1">
    <citation type="journal article" date="2019" name="Int. J. Syst. Evol. Microbiol.">
        <title>The Global Catalogue of Microorganisms (GCM) 10K type strain sequencing project: providing services to taxonomists for standard genome sequencing and annotation.</title>
        <authorList>
            <consortium name="The Broad Institute Genomics Platform"/>
            <consortium name="The Broad Institute Genome Sequencing Center for Infectious Disease"/>
            <person name="Wu L."/>
            <person name="Ma J."/>
        </authorList>
    </citation>
    <scope>NUCLEOTIDE SEQUENCE [LARGE SCALE GENOMIC DNA]</scope>
    <source>
        <strain evidence="3 4">JCM 4524</strain>
    </source>
</reference>
<comment type="caution">
    <text evidence="3">The sequence shown here is derived from an EMBL/GenBank/DDBJ whole genome shotgun (WGS) entry which is preliminary data.</text>
</comment>
<evidence type="ECO:0000313" key="3">
    <source>
        <dbReference type="EMBL" id="GAA2618530.1"/>
    </source>
</evidence>
<dbReference type="Proteomes" id="UP001500151">
    <property type="component" value="Unassembled WGS sequence"/>
</dbReference>
<feature type="region of interest" description="Disordered" evidence="1">
    <location>
        <begin position="364"/>
        <end position="391"/>
    </location>
</feature>
<name>A0ABN3Q6V0_9ACTN</name>
<protein>
    <recommendedName>
        <fullName evidence="2">PucR C-terminal helix-turn-helix domain-containing protein</fullName>
    </recommendedName>
</protein>
<proteinExistence type="predicted"/>
<dbReference type="InterPro" id="IPR042070">
    <property type="entry name" value="PucR_C-HTH_sf"/>
</dbReference>
<dbReference type="EMBL" id="BAAASJ010000001">
    <property type="protein sequence ID" value="GAA2618530.1"/>
    <property type="molecule type" value="Genomic_DNA"/>
</dbReference>
<dbReference type="Gene3D" id="1.10.10.2840">
    <property type="entry name" value="PucR C-terminal helix-turn-helix domain"/>
    <property type="match status" value="2"/>
</dbReference>
<dbReference type="InterPro" id="IPR051448">
    <property type="entry name" value="CdaR-like_regulators"/>
</dbReference>
<gene>
    <name evidence="3" type="ORF">GCM10010307_00630</name>
</gene>
<feature type="compositionally biased region" description="Low complexity" evidence="1">
    <location>
        <begin position="373"/>
        <end position="390"/>
    </location>
</feature>
<dbReference type="RefSeq" id="WP_344386640.1">
    <property type="nucleotide sequence ID" value="NZ_BAAASJ010000001.1"/>
</dbReference>
<sequence length="666" mass="72001">MLTLGDMCAEPDFSLRFVDGSPPAADRVVDAVRVLPGTSWHRDPLGDAGDELVVIRPFGDGPADRQSGKDKAKQAAERLLRELARQRATALVVAVDRHGPASVPAAIRISAARLNLPLLTTTKSLQQWSELAPRLREYRRRHAEWQAEQLAALLNRLPDRLDDADVAVMQRVADWLAAALEGEVLVSDPQRGVLAASPATAPGTFAPLLMARSVEPSGAASPNTRFVPLAGAGSGTVLAVTARRPFDDAGTDLTRHAAKVLGLIDQAGGRHHQVADAERELKLSAFQLLMIGEEAAAQRVMAPLAPGLLDMESVRVYVIDCADEDREITARLGERAVADHALLVRCPAFNHLIVLDPARDGAPGNAYDSSDMPSGTTSGTPSGTTPGTPSETAEALRRIVTSLPSHRMGGSRVRELGEVADAYEEARNALAQASRLPDRVALAEDRMHLVDVLPPKTARRWAGTLLHPLLTLPMSRRDQLLRTLDLGLEVRHKAAGRLLGIHRNTVTHRMNTCFDLLGLDRDSVLNQIVVSAALKIVIAHGHDDLSTDPEADFVAMVSVPEVRAWAESFLRPLKDDPRDLPRTLRAWLENDTHVESTATALDISPVTVRAHLRTAAPLIQRELTLDLDGDSLPDDDEHVLSGVRPLAFALHATTGHTLLPSRPVHD</sequence>
<evidence type="ECO:0000313" key="4">
    <source>
        <dbReference type="Proteomes" id="UP001500151"/>
    </source>
</evidence>
<accession>A0ABN3Q6V0</accession>
<keyword evidence="4" id="KW-1185">Reference proteome</keyword>
<dbReference type="PANTHER" id="PTHR33744:SF1">
    <property type="entry name" value="DNA-BINDING TRANSCRIPTIONAL ACTIVATOR ADER"/>
    <property type="match status" value="1"/>
</dbReference>
<feature type="domain" description="PucR C-terminal helix-turn-helix" evidence="2">
    <location>
        <begin position="480"/>
        <end position="536"/>
    </location>
</feature>